<dbReference type="InterPro" id="IPR005311">
    <property type="entry name" value="PBP_dimer"/>
</dbReference>
<gene>
    <name evidence="2" type="ORF">ROSEINA2194_03762</name>
</gene>
<reference evidence="2 3" key="1">
    <citation type="submission" date="2009-02" db="EMBL/GenBank/DDBJ databases">
        <authorList>
            <person name="Fulton L."/>
            <person name="Clifton S."/>
            <person name="Fulton B."/>
            <person name="Xu J."/>
            <person name="Minx P."/>
            <person name="Pepin K.H."/>
            <person name="Johnson M."/>
            <person name="Bhonagiri V."/>
            <person name="Nash W.E."/>
            <person name="Mardis E.R."/>
            <person name="Wilson R.K."/>
        </authorList>
    </citation>
    <scope>NUCLEOTIDE SEQUENCE [LARGE SCALE GENOMIC DNA]</scope>
    <source>
        <strain evidence="2 3">DSM 16841</strain>
    </source>
</reference>
<dbReference type="InterPro" id="IPR050515">
    <property type="entry name" value="Beta-lactam/transpept"/>
</dbReference>
<evidence type="ECO:0000313" key="3">
    <source>
        <dbReference type="Proteomes" id="UP000003561"/>
    </source>
</evidence>
<organism evidence="2 3">
    <name type="scientific">Roseburia inulinivorans DSM 16841</name>
    <dbReference type="NCBI Taxonomy" id="622312"/>
    <lineage>
        <taxon>Bacteria</taxon>
        <taxon>Bacillati</taxon>
        <taxon>Bacillota</taxon>
        <taxon>Clostridia</taxon>
        <taxon>Lachnospirales</taxon>
        <taxon>Lachnospiraceae</taxon>
        <taxon>Roseburia</taxon>
    </lineage>
</organism>
<dbReference type="Gene3D" id="3.90.1310.10">
    <property type="entry name" value="Penicillin-binding protein 2a (Domain 2)"/>
    <property type="match status" value="1"/>
</dbReference>
<dbReference type="PANTHER" id="PTHR30627">
    <property type="entry name" value="PEPTIDOGLYCAN D,D-TRANSPEPTIDASE"/>
    <property type="match status" value="1"/>
</dbReference>
<dbReference type="GO" id="GO:0071555">
    <property type="term" value="P:cell wall organization"/>
    <property type="evidence" value="ECO:0007669"/>
    <property type="project" value="TreeGrafter"/>
</dbReference>
<sequence>MNDNGNYEFTVSGSSLKRFLADVFGQASYSDLKYDKKLGYNQAEATADQVMDYLKVTRFGISEDYAEDMAYKITVVRYAMSENSYQKYIATTIASDVSEESVAYVSENTSKLQGVEVIDDTIRKYNDAEYFASIIGYTGKISTEEYESLSADNDNYTLNDVVGKAGIEQVMDASLQGTKGYEKLYVDYLGKAVEVLEREEPSAGNDVYLSIDKNLQIAAYDLLEQEIAGIVYSNIESSGSEMNIPITDVYFALVNNNVIDIEHFSDEKATENEKAVMHIFSGRQQTVLSSVTSELKGASPAAFGSLGEEDQDYFTYIINQLKEKKNPSAEIN</sequence>
<dbReference type="GO" id="GO:0008658">
    <property type="term" value="F:penicillin binding"/>
    <property type="evidence" value="ECO:0007669"/>
    <property type="project" value="InterPro"/>
</dbReference>
<dbReference type="EMBL" id="ACFY01000154">
    <property type="protein sequence ID" value="EEG92457.1"/>
    <property type="molecule type" value="Genomic_DNA"/>
</dbReference>
<proteinExistence type="predicted"/>
<evidence type="ECO:0000259" key="1">
    <source>
        <dbReference type="Pfam" id="PF03717"/>
    </source>
</evidence>
<evidence type="ECO:0000313" key="2">
    <source>
        <dbReference type="EMBL" id="EEG92457.1"/>
    </source>
</evidence>
<name>C0FYC3_9FIRM</name>
<feature type="domain" description="Penicillin-binding protein dimerisation" evidence="1">
    <location>
        <begin position="40"/>
        <end position="195"/>
    </location>
</feature>
<dbReference type="SUPFAM" id="SSF56519">
    <property type="entry name" value="Penicillin binding protein dimerisation domain"/>
    <property type="match status" value="1"/>
</dbReference>
<comment type="caution">
    <text evidence="2">The sequence shown here is derived from an EMBL/GenBank/DDBJ whole genome shotgun (WGS) entry which is preliminary data.</text>
</comment>
<dbReference type="eggNOG" id="COG0768">
    <property type="taxonomic scope" value="Bacteria"/>
</dbReference>
<protein>
    <submittedName>
        <fullName evidence="2">Penicillin-binding protein dimerization domain protein</fullName>
    </submittedName>
</protein>
<accession>C0FYC3</accession>
<dbReference type="Proteomes" id="UP000003561">
    <property type="component" value="Unassembled WGS sequence"/>
</dbReference>
<dbReference type="Pfam" id="PF03717">
    <property type="entry name" value="PBP_dimer"/>
    <property type="match status" value="1"/>
</dbReference>
<dbReference type="InterPro" id="IPR036138">
    <property type="entry name" value="PBP_dimer_sf"/>
</dbReference>
<dbReference type="AlphaFoldDB" id="C0FYC3"/>
<dbReference type="GO" id="GO:0005886">
    <property type="term" value="C:plasma membrane"/>
    <property type="evidence" value="ECO:0007669"/>
    <property type="project" value="TreeGrafter"/>
</dbReference>
<reference evidence="2 3" key="2">
    <citation type="submission" date="2009-03" db="EMBL/GenBank/DDBJ databases">
        <title>Draft genome sequence of Roseburia inulinivorans (DSM 16841).</title>
        <authorList>
            <person name="Sudarsanam P."/>
            <person name="Ley R."/>
            <person name="Guruge J."/>
            <person name="Turnbaugh P.J."/>
            <person name="Mahowald M."/>
            <person name="Liep D."/>
            <person name="Gordon J."/>
        </authorList>
    </citation>
    <scope>NUCLEOTIDE SEQUENCE [LARGE SCALE GENOMIC DNA]</scope>
    <source>
        <strain evidence="2 3">DSM 16841</strain>
    </source>
</reference>